<gene>
    <name evidence="1" type="ORF">EV652_102648</name>
</gene>
<dbReference type="EMBL" id="SLWN01000002">
    <property type="protein sequence ID" value="TCO34581.1"/>
    <property type="molecule type" value="Genomic_DNA"/>
</dbReference>
<name>A0A4R2HT78_9ACTN</name>
<dbReference type="RefSeq" id="WP_132208334.1">
    <property type="nucleotide sequence ID" value="NZ_SLWN01000002.1"/>
</dbReference>
<dbReference type="Proteomes" id="UP000294508">
    <property type="component" value="Unassembled WGS sequence"/>
</dbReference>
<dbReference type="AlphaFoldDB" id="A0A4R2HT78"/>
<sequence length="123" mass="13923">MEAFYRRYLTRCNEHRFDDLGEFVDADVRVNGVPTGLDQYAAGMRAVVDAFPDYHWDLQHLLVDGDWLSAHLIDTGTHTGTFLDVPATGRTVSAEEFAIYRFSDGKIVDSWGNLDSSVRHQLT</sequence>
<comment type="caution">
    <text evidence="1">The sequence shown here is derived from an EMBL/GenBank/DDBJ whole genome shotgun (WGS) entry which is preliminary data.</text>
</comment>
<dbReference type="PANTHER" id="PTHR38436:SF1">
    <property type="entry name" value="ESTER CYCLASE"/>
    <property type="match status" value="1"/>
</dbReference>
<dbReference type="InterPro" id="IPR009959">
    <property type="entry name" value="Cyclase_SnoaL-like"/>
</dbReference>
<accession>A0A4R2HT78</accession>
<reference evidence="1 2" key="1">
    <citation type="journal article" date="2015" name="Stand. Genomic Sci.">
        <title>Genomic Encyclopedia of Bacterial and Archaeal Type Strains, Phase III: the genomes of soil and plant-associated and newly described type strains.</title>
        <authorList>
            <person name="Whitman W.B."/>
            <person name="Woyke T."/>
            <person name="Klenk H.P."/>
            <person name="Zhou Y."/>
            <person name="Lilburn T.G."/>
            <person name="Beck B.J."/>
            <person name="De Vos P."/>
            <person name="Vandamme P."/>
            <person name="Eisen J.A."/>
            <person name="Garrity G."/>
            <person name="Hugenholtz P."/>
            <person name="Kyrpides N.C."/>
        </authorList>
    </citation>
    <scope>NUCLEOTIDE SEQUENCE [LARGE SCALE GENOMIC DNA]</scope>
    <source>
        <strain evidence="1 2">VKM Ac-2572</strain>
    </source>
</reference>
<evidence type="ECO:0000313" key="1">
    <source>
        <dbReference type="EMBL" id="TCO34581.1"/>
    </source>
</evidence>
<organism evidence="1 2">
    <name type="scientific">Kribbella steppae</name>
    <dbReference type="NCBI Taxonomy" id="2512223"/>
    <lineage>
        <taxon>Bacteria</taxon>
        <taxon>Bacillati</taxon>
        <taxon>Actinomycetota</taxon>
        <taxon>Actinomycetes</taxon>
        <taxon>Propionibacteriales</taxon>
        <taxon>Kribbellaceae</taxon>
        <taxon>Kribbella</taxon>
    </lineage>
</organism>
<evidence type="ECO:0000313" key="2">
    <source>
        <dbReference type="Proteomes" id="UP000294508"/>
    </source>
</evidence>
<dbReference type="Gene3D" id="3.10.450.50">
    <property type="match status" value="1"/>
</dbReference>
<keyword evidence="2" id="KW-1185">Reference proteome</keyword>
<dbReference type="PANTHER" id="PTHR38436">
    <property type="entry name" value="POLYKETIDE CYCLASE SNOAL-LIKE DOMAIN"/>
    <property type="match status" value="1"/>
</dbReference>
<proteinExistence type="predicted"/>
<dbReference type="OrthoDB" id="9810441at2"/>
<dbReference type="GO" id="GO:0030638">
    <property type="term" value="P:polyketide metabolic process"/>
    <property type="evidence" value="ECO:0007669"/>
    <property type="project" value="InterPro"/>
</dbReference>
<dbReference type="SUPFAM" id="SSF54427">
    <property type="entry name" value="NTF2-like"/>
    <property type="match status" value="1"/>
</dbReference>
<protein>
    <submittedName>
        <fullName evidence="1">Putative ester cyclase</fullName>
    </submittedName>
</protein>
<dbReference type="InterPro" id="IPR032710">
    <property type="entry name" value="NTF2-like_dom_sf"/>
</dbReference>
<dbReference type="Pfam" id="PF07366">
    <property type="entry name" value="SnoaL"/>
    <property type="match status" value="1"/>
</dbReference>